<keyword evidence="2" id="KW-0238">DNA-binding</keyword>
<dbReference type="InterPro" id="IPR037914">
    <property type="entry name" value="SpoVT-AbrB_sf"/>
</dbReference>
<evidence type="ECO:0000259" key="3">
    <source>
        <dbReference type="PROSITE" id="PS51740"/>
    </source>
</evidence>
<gene>
    <name evidence="4" type="ORF">BGC07_15620</name>
</gene>
<proteinExistence type="inferred from homology"/>
<comment type="caution">
    <text evidence="4">The sequence shown here is derived from an EMBL/GenBank/DDBJ whole genome shotgun (WGS) entry which is preliminary data.</text>
</comment>
<comment type="similarity">
    <text evidence="1">Belongs to the VapB family.</text>
</comment>
<accession>A0ABX2ZZ97</accession>
<protein>
    <submittedName>
        <fullName evidence="4">Antidote-toxin recognition MazE family protein</fullName>
    </submittedName>
</protein>
<dbReference type="InterPro" id="IPR007159">
    <property type="entry name" value="SpoVT-AbrB_dom"/>
</dbReference>
<feature type="domain" description="SpoVT-AbrB" evidence="3">
    <location>
        <begin position="4"/>
        <end position="44"/>
    </location>
</feature>
<dbReference type="SUPFAM" id="SSF89447">
    <property type="entry name" value="AbrB/MazE/MraZ-like"/>
    <property type="match status" value="1"/>
</dbReference>
<dbReference type="EMBL" id="MDTU01000002">
    <property type="protein sequence ID" value="ODN41535.1"/>
    <property type="molecule type" value="Genomic_DNA"/>
</dbReference>
<name>A0ABX2ZZ97_9GAMM</name>
<dbReference type="InterPro" id="IPR047976">
    <property type="entry name" value="Anti_VapB2-like"/>
</dbReference>
<organism evidence="4 5">
    <name type="scientific">Piscirickettsia litoralis</name>
    <dbReference type="NCBI Taxonomy" id="1891921"/>
    <lineage>
        <taxon>Bacteria</taxon>
        <taxon>Pseudomonadati</taxon>
        <taxon>Pseudomonadota</taxon>
        <taxon>Gammaproteobacteria</taxon>
        <taxon>Thiotrichales</taxon>
        <taxon>Piscirickettsiaceae</taxon>
        <taxon>Piscirickettsia</taxon>
    </lineage>
</organism>
<dbReference type="Gene3D" id="2.10.260.10">
    <property type="match status" value="1"/>
</dbReference>
<dbReference type="PANTHER" id="PTHR37550">
    <property type="entry name" value="ANTITOXIN VAPB1"/>
    <property type="match status" value="1"/>
</dbReference>
<evidence type="ECO:0000256" key="2">
    <source>
        <dbReference type="PROSITE-ProRule" id="PRU01076"/>
    </source>
</evidence>
<dbReference type="NCBIfam" id="NF040493">
    <property type="entry name" value="TA_anti_VapB"/>
    <property type="match status" value="1"/>
</dbReference>
<reference evidence="4 5" key="1">
    <citation type="submission" date="2016-08" db="EMBL/GenBank/DDBJ databases">
        <title>Draft genome sequence of Candidatus Piscirickettsia litoralis, from seawater.</title>
        <authorList>
            <person name="Wan X."/>
            <person name="Lee A.J."/>
            <person name="Hou S."/>
            <person name="Donachie S.P."/>
        </authorList>
    </citation>
    <scope>NUCLEOTIDE SEQUENCE [LARGE SCALE GENOMIC DNA]</scope>
    <source>
        <strain evidence="4 5">Y2</strain>
    </source>
</reference>
<dbReference type="InterPro" id="IPR051734">
    <property type="entry name" value="VapB_TA_antitoxins"/>
</dbReference>
<dbReference type="PANTHER" id="PTHR37550:SF3">
    <property type="entry name" value="ANTITOXIN VAPB1"/>
    <property type="match status" value="1"/>
</dbReference>
<evidence type="ECO:0000256" key="1">
    <source>
        <dbReference type="ARBA" id="ARBA00007924"/>
    </source>
</evidence>
<sequence length="75" mass="8895">MAKSRIFKSGNSQAVRLPKEMRLDGDEVIIHRLGDALLIQPVYETWLDVYNHMPDVSDDFMEERQDIQAQERDWF</sequence>
<dbReference type="PROSITE" id="PS51740">
    <property type="entry name" value="SPOVT_ABRB"/>
    <property type="match status" value="1"/>
</dbReference>
<dbReference type="SMART" id="SM00966">
    <property type="entry name" value="SpoVT_AbrB"/>
    <property type="match status" value="1"/>
</dbReference>
<dbReference type="Pfam" id="PF04014">
    <property type="entry name" value="MazE_antitoxin"/>
    <property type="match status" value="1"/>
</dbReference>
<dbReference type="Proteomes" id="UP000094329">
    <property type="component" value="Unassembled WGS sequence"/>
</dbReference>
<dbReference type="RefSeq" id="WP_069314000.1">
    <property type="nucleotide sequence ID" value="NZ_MDTU01000002.1"/>
</dbReference>
<evidence type="ECO:0000313" key="4">
    <source>
        <dbReference type="EMBL" id="ODN41535.1"/>
    </source>
</evidence>
<evidence type="ECO:0000313" key="5">
    <source>
        <dbReference type="Proteomes" id="UP000094329"/>
    </source>
</evidence>
<keyword evidence="5" id="KW-1185">Reference proteome</keyword>